<accession>A0ABM1EY12</accession>
<feature type="region of interest" description="Disordered" evidence="1">
    <location>
        <begin position="453"/>
        <end position="477"/>
    </location>
</feature>
<dbReference type="Proteomes" id="UP000695022">
    <property type="component" value="Unplaced"/>
</dbReference>
<dbReference type="InterPro" id="IPR024822">
    <property type="entry name" value="Coilin"/>
</dbReference>
<dbReference type="RefSeq" id="XP_014677083.1">
    <property type="nucleotide sequence ID" value="XM_014821597.1"/>
</dbReference>
<sequence>MDSVHINTLEIMEPKLIRVRVLCGYADICLPENSFWVMINTEVHRCINDVLRQAVNKIISAGIKIRKRQRKTARLCLDGGWLPTDESVQILHDGDEVSIHFGTRVVSGIVDKTCDEDGQLSEGSVARVRKSHHFRRDSESGSTGHTTCSGKRRAEATEMREGESKWRTPKDLTSIGKMSSKAESIQPQAKKRRRSKTDDRAKKLDAQSGRSIASTMDIDTANGKHRTSSKKSKKRKKVERKQKLSVPADAPFVNSTDLHTEKTMIVPSKITAKKGTNSDRTHMLPADTPSVNGRAETKKKEKNKGPTKKTADTQVNSTAQADSCTGLSSEGSFAKARRDMNEDGSTENIDINQSEKSNMHAPNDSDTANLSRSVRKRVRRRRKGKSTADSQRNFSAANREQCFNRNSSYIPAFEIANNFGRNKRIVFDDENDDDEKGGGDGGFEATTVGVMQPPPPPQMTSPVATPKTLQGHDTTSCQQPETFVDRDYEALTPLLSFPRVGDFIAFKMLEVGESMTPEVSSYKEALVVNVDHGMQRIQLKPVRGVLEDPLEGTGDGSVWIPFKHLLNPRLIPEAEARGTCHGKANVAPHCTAHGTDQDEMANNNAIEKDQEANHDGSAKDIKLKQPDQFKEHKQNRSYSPFLLLCENIAESRV</sequence>
<keyword evidence="3" id="KW-1185">Reference proteome</keyword>
<reference evidence="4" key="1">
    <citation type="submission" date="2025-08" db="UniProtKB">
        <authorList>
            <consortium name="RefSeq"/>
        </authorList>
    </citation>
    <scope>IDENTIFICATION</scope>
</reference>
<dbReference type="PANTHER" id="PTHR15197:SF0">
    <property type="entry name" value="COILIN"/>
    <property type="match status" value="1"/>
</dbReference>
<name>A0ABM1EY12_PRICU</name>
<feature type="compositionally biased region" description="Basic residues" evidence="1">
    <location>
        <begin position="373"/>
        <end position="385"/>
    </location>
</feature>
<evidence type="ECO:0000313" key="3">
    <source>
        <dbReference type="Proteomes" id="UP000695022"/>
    </source>
</evidence>
<dbReference type="GeneID" id="106816949"/>
<proteinExistence type="predicted"/>
<evidence type="ECO:0000313" key="4">
    <source>
        <dbReference type="RefSeq" id="XP_014677083.1"/>
    </source>
</evidence>
<feature type="compositionally biased region" description="Polar residues" evidence="1">
    <location>
        <begin position="140"/>
        <end position="149"/>
    </location>
</feature>
<evidence type="ECO:0000256" key="1">
    <source>
        <dbReference type="SAM" id="MobiDB-lite"/>
    </source>
</evidence>
<organism evidence="3 4">
    <name type="scientific">Priapulus caudatus</name>
    <name type="common">Priapulid worm</name>
    <dbReference type="NCBI Taxonomy" id="37621"/>
    <lineage>
        <taxon>Eukaryota</taxon>
        <taxon>Metazoa</taxon>
        <taxon>Ecdysozoa</taxon>
        <taxon>Scalidophora</taxon>
        <taxon>Priapulida</taxon>
        <taxon>Priapulimorpha</taxon>
        <taxon>Priapulimorphida</taxon>
        <taxon>Priapulidae</taxon>
        <taxon>Priapulus</taxon>
    </lineage>
</organism>
<evidence type="ECO:0000259" key="2">
    <source>
        <dbReference type="Pfam" id="PF23086"/>
    </source>
</evidence>
<feature type="compositionally biased region" description="Polar residues" evidence="1">
    <location>
        <begin position="467"/>
        <end position="477"/>
    </location>
</feature>
<feature type="compositionally biased region" description="Basic residues" evidence="1">
    <location>
        <begin position="223"/>
        <end position="240"/>
    </location>
</feature>
<dbReference type="Pfam" id="PF23086">
    <property type="entry name" value="Tudor_Coilin"/>
    <property type="match status" value="1"/>
</dbReference>
<dbReference type="PANTHER" id="PTHR15197">
    <property type="entry name" value="COILIN P80"/>
    <property type="match status" value="1"/>
</dbReference>
<protein>
    <submittedName>
        <fullName evidence="4">Coilin-like</fullName>
    </submittedName>
</protein>
<feature type="domain" description="Coilin tudor" evidence="2">
    <location>
        <begin position="486"/>
        <end position="544"/>
    </location>
</feature>
<dbReference type="InterPro" id="IPR056398">
    <property type="entry name" value="Tudor_Coilin"/>
</dbReference>
<feature type="compositionally biased region" description="Polar residues" evidence="1">
    <location>
        <begin position="346"/>
        <end position="356"/>
    </location>
</feature>
<feature type="compositionally biased region" description="Polar residues" evidence="1">
    <location>
        <begin position="312"/>
        <end position="331"/>
    </location>
</feature>
<feature type="compositionally biased region" description="Basic and acidic residues" evidence="1">
    <location>
        <begin position="196"/>
        <end position="205"/>
    </location>
</feature>
<gene>
    <name evidence="4" type="primary">LOC106816949</name>
</gene>
<feature type="region of interest" description="Disordered" evidence="1">
    <location>
        <begin position="120"/>
        <end position="393"/>
    </location>
</feature>
<feature type="compositionally biased region" description="Basic and acidic residues" evidence="1">
    <location>
        <begin position="152"/>
        <end position="170"/>
    </location>
</feature>